<feature type="chain" id="PRO_5011536886" description="Lipoprotein" evidence="2">
    <location>
        <begin position="24"/>
        <end position="93"/>
    </location>
</feature>
<feature type="region of interest" description="Disordered" evidence="1">
    <location>
        <begin position="42"/>
        <end position="93"/>
    </location>
</feature>
<sequence>MRIRALLPTLCVLPMTAGCVSTAASVVKAPFQAAGKVVDWSTTSQEEADRNYGRKMRKQEAKEGRERREFEKQCHKHPDDQRCGSYAGYRAGN</sequence>
<evidence type="ECO:0000313" key="4">
    <source>
        <dbReference type="Proteomes" id="UP000199206"/>
    </source>
</evidence>
<dbReference type="EMBL" id="FOCF01000002">
    <property type="protein sequence ID" value="SEM80126.1"/>
    <property type="molecule type" value="Genomic_DNA"/>
</dbReference>
<organism evidence="3 4">
    <name type="scientific">Sphingomonas gellani</name>
    <dbReference type="NCBI Taxonomy" id="1166340"/>
    <lineage>
        <taxon>Bacteria</taxon>
        <taxon>Pseudomonadati</taxon>
        <taxon>Pseudomonadota</taxon>
        <taxon>Alphaproteobacteria</taxon>
        <taxon>Sphingomonadales</taxon>
        <taxon>Sphingomonadaceae</taxon>
        <taxon>Sphingomonas</taxon>
    </lineage>
</organism>
<keyword evidence="4" id="KW-1185">Reference proteome</keyword>
<proteinExistence type="predicted"/>
<evidence type="ECO:0000313" key="3">
    <source>
        <dbReference type="EMBL" id="SEM80126.1"/>
    </source>
</evidence>
<feature type="signal peptide" evidence="2">
    <location>
        <begin position="1"/>
        <end position="23"/>
    </location>
</feature>
<gene>
    <name evidence="3" type="ORF">SAMN05192583_1292</name>
</gene>
<evidence type="ECO:0000256" key="1">
    <source>
        <dbReference type="SAM" id="MobiDB-lite"/>
    </source>
</evidence>
<dbReference type="PROSITE" id="PS51257">
    <property type="entry name" value="PROKAR_LIPOPROTEIN"/>
    <property type="match status" value="1"/>
</dbReference>
<dbReference type="RefSeq" id="WP_093664607.1">
    <property type="nucleotide sequence ID" value="NZ_FOCF01000002.1"/>
</dbReference>
<protein>
    <recommendedName>
        <fullName evidence="5">Lipoprotein</fullName>
    </recommendedName>
</protein>
<keyword evidence="2" id="KW-0732">Signal</keyword>
<dbReference type="Proteomes" id="UP000199206">
    <property type="component" value="Unassembled WGS sequence"/>
</dbReference>
<reference evidence="4" key="1">
    <citation type="submission" date="2016-10" db="EMBL/GenBank/DDBJ databases">
        <authorList>
            <person name="Varghese N."/>
            <person name="Submissions S."/>
        </authorList>
    </citation>
    <scope>NUCLEOTIDE SEQUENCE [LARGE SCALE GENOMIC DNA]</scope>
    <source>
        <strain evidence="4">S6-262</strain>
    </source>
</reference>
<evidence type="ECO:0008006" key="5">
    <source>
        <dbReference type="Google" id="ProtNLM"/>
    </source>
</evidence>
<dbReference type="AlphaFoldDB" id="A0A1H8BBL2"/>
<feature type="compositionally biased region" description="Basic and acidic residues" evidence="1">
    <location>
        <begin position="47"/>
        <end position="82"/>
    </location>
</feature>
<evidence type="ECO:0000256" key="2">
    <source>
        <dbReference type="SAM" id="SignalP"/>
    </source>
</evidence>
<dbReference type="STRING" id="1166340.SAMN05192583_1292"/>
<name>A0A1H8BBL2_9SPHN</name>
<accession>A0A1H8BBL2</accession>
<dbReference type="OrthoDB" id="7428913at2"/>